<dbReference type="SUPFAM" id="SSF46785">
    <property type="entry name" value="Winged helix' DNA-binding domain"/>
    <property type="match status" value="1"/>
</dbReference>
<sequence length="302" mass="32772">MELRHLRYFLAVADEAHFTRAAAKLGIGQPPLSQQIQQLEKELGTPLFKRLARGVALTEAGHAFADDARRILREVDDAAQRAQRVARGELGRLRVGLINSAPFHPLIPRLIREFRRRYPNVAFSLEERTTPGLVTAVRNQSVDLAFVRPLLGDATGLHMETVLDEDLIVALPAGHALAAKSRVPLMALSIEPFVLFSRAVGAGLHDEIVSACAQAGFSPRVLQEASQVTSIVNLVASGLGVSIVPASMQHIQAEGVTFRPLTRPVPKARLSLICRVDTAEAPQVRKLRDLISELKGAGGARP</sequence>
<dbReference type="FunFam" id="1.10.10.10:FF:000001">
    <property type="entry name" value="LysR family transcriptional regulator"/>
    <property type="match status" value="1"/>
</dbReference>
<keyword evidence="3 6" id="KW-0238">DNA-binding</keyword>
<evidence type="ECO:0000259" key="5">
    <source>
        <dbReference type="PROSITE" id="PS50931"/>
    </source>
</evidence>
<dbReference type="PANTHER" id="PTHR30346">
    <property type="entry name" value="TRANSCRIPTIONAL DUAL REGULATOR HCAR-RELATED"/>
    <property type="match status" value="1"/>
</dbReference>
<gene>
    <name evidence="6" type="ORF">SAMN04488038_11415</name>
</gene>
<dbReference type="InterPro" id="IPR000847">
    <property type="entry name" value="LysR_HTH_N"/>
</dbReference>
<dbReference type="Gene3D" id="3.40.190.10">
    <property type="entry name" value="Periplasmic binding protein-like II"/>
    <property type="match status" value="2"/>
</dbReference>
<evidence type="ECO:0000313" key="6">
    <source>
        <dbReference type="EMBL" id="SER01871.1"/>
    </source>
</evidence>
<dbReference type="GO" id="GO:0003700">
    <property type="term" value="F:DNA-binding transcription factor activity"/>
    <property type="evidence" value="ECO:0007669"/>
    <property type="project" value="InterPro"/>
</dbReference>
<dbReference type="InterPro" id="IPR036388">
    <property type="entry name" value="WH-like_DNA-bd_sf"/>
</dbReference>
<dbReference type="OrthoDB" id="5289754at2"/>
<keyword evidence="7" id="KW-1185">Reference proteome</keyword>
<dbReference type="InterPro" id="IPR036390">
    <property type="entry name" value="WH_DNA-bd_sf"/>
</dbReference>
<keyword evidence="2" id="KW-0805">Transcription regulation</keyword>
<feature type="domain" description="HTH lysR-type" evidence="5">
    <location>
        <begin position="1"/>
        <end position="58"/>
    </location>
</feature>
<dbReference type="CDD" id="cd08451">
    <property type="entry name" value="PBP2_BudR"/>
    <property type="match status" value="1"/>
</dbReference>
<dbReference type="Pfam" id="PF03466">
    <property type="entry name" value="LysR_substrate"/>
    <property type="match status" value="1"/>
</dbReference>
<accession>A0A1H9KRS6</accession>
<evidence type="ECO:0000313" key="7">
    <source>
        <dbReference type="Proteomes" id="UP000199233"/>
    </source>
</evidence>
<protein>
    <submittedName>
        <fullName evidence="6">DNA-binding transcriptional regulator, LysR family</fullName>
    </submittedName>
</protein>
<keyword evidence="4" id="KW-0804">Transcription</keyword>
<dbReference type="STRING" id="489703.SAMN04488038_11415"/>
<evidence type="ECO:0000256" key="4">
    <source>
        <dbReference type="ARBA" id="ARBA00023163"/>
    </source>
</evidence>
<dbReference type="InterPro" id="IPR037410">
    <property type="entry name" value="BudR_PBP2"/>
</dbReference>
<evidence type="ECO:0000256" key="1">
    <source>
        <dbReference type="ARBA" id="ARBA00009437"/>
    </source>
</evidence>
<dbReference type="Pfam" id="PF00126">
    <property type="entry name" value="HTH_1"/>
    <property type="match status" value="1"/>
</dbReference>
<dbReference type="PANTHER" id="PTHR30346:SF30">
    <property type="entry name" value="SMALL NEUTRAL PROTEASE REGULATORY PROTEIN"/>
    <property type="match status" value="1"/>
</dbReference>
<reference evidence="6 7" key="1">
    <citation type="submission" date="2016-10" db="EMBL/GenBank/DDBJ databases">
        <authorList>
            <person name="de Groot N.N."/>
        </authorList>
    </citation>
    <scope>NUCLEOTIDE SEQUENCE [LARGE SCALE GENOMIC DNA]</scope>
    <source>
        <strain evidence="6 7">DSM 25927</strain>
    </source>
</reference>
<dbReference type="GO" id="GO:0003677">
    <property type="term" value="F:DNA binding"/>
    <property type="evidence" value="ECO:0007669"/>
    <property type="project" value="UniProtKB-KW"/>
</dbReference>
<dbReference type="EMBL" id="FOFS01000014">
    <property type="protein sequence ID" value="SER01871.1"/>
    <property type="molecule type" value="Genomic_DNA"/>
</dbReference>
<dbReference type="Gene3D" id="1.10.10.10">
    <property type="entry name" value="Winged helix-like DNA-binding domain superfamily/Winged helix DNA-binding domain"/>
    <property type="match status" value="1"/>
</dbReference>
<evidence type="ECO:0000256" key="2">
    <source>
        <dbReference type="ARBA" id="ARBA00023015"/>
    </source>
</evidence>
<dbReference type="PRINTS" id="PR00039">
    <property type="entry name" value="HTHLYSR"/>
</dbReference>
<organism evidence="6 7">
    <name type="scientific">Solimonas aquatica</name>
    <dbReference type="NCBI Taxonomy" id="489703"/>
    <lineage>
        <taxon>Bacteria</taxon>
        <taxon>Pseudomonadati</taxon>
        <taxon>Pseudomonadota</taxon>
        <taxon>Gammaproteobacteria</taxon>
        <taxon>Nevskiales</taxon>
        <taxon>Nevskiaceae</taxon>
        <taxon>Solimonas</taxon>
    </lineage>
</organism>
<dbReference type="AlphaFoldDB" id="A0A1H9KRS6"/>
<dbReference type="PROSITE" id="PS50931">
    <property type="entry name" value="HTH_LYSR"/>
    <property type="match status" value="1"/>
</dbReference>
<dbReference type="Proteomes" id="UP000199233">
    <property type="component" value="Unassembled WGS sequence"/>
</dbReference>
<evidence type="ECO:0000256" key="3">
    <source>
        <dbReference type="ARBA" id="ARBA00023125"/>
    </source>
</evidence>
<proteinExistence type="inferred from homology"/>
<dbReference type="RefSeq" id="WP_093288808.1">
    <property type="nucleotide sequence ID" value="NZ_FOFS01000014.1"/>
</dbReference>
<dbReference type="InterPro" id="IPR005119">
    <property type="entry name" value="LysR_subst-bd"/>
</dbReference>
<dbReference type="GO" id="GO:0032993">
    <property type="term" value="C:protein-DNA complex"/>
    <property type="evidence" value="ECO:0007669"/>
    <property type="project" value="TreeGrafter"/>
</dbReference>
<dbReference type="SUPFAM" id="SSF53850">
    <property type="entry name" value="Periplasmic binding protein-like II"/>
    <property type="match status" value="1"/>
</dbReference>
<name>A0A1H9KRS6_9GAMM</name>
<comment type="similarity">
    <text evidence="1">Belongs to the LysR transcriptional regulatory family.</text>
</comment>